<dbReference type="RefSeq" id="WP_311721452.1">
    <property type="nucleotide sequence ID" value="NZ_JAVRFD010000001.1"/>
</dbReference>
<sequence>MTGDKTGTTHDLRIGGRPLAPLLRARAPRLSQRVLERLLSELPTYTELPREAVAGDVADIVQHSVRLFADVLERRRPAADAALARQRESAAQRAEEGVPLDAIITAYHLGVAMIAEELTADARPGDVADILELQRHLLRTQRQLTSAVSAAYLETRQLIDSQEDGGRHALMAALLAGEPVGDRSGRRGVLRPADWYVTLALFLAPHPDETDHGRAPGAAIAARRKIRRVRVVLDRYAGQPVMTDLDATGGTALVPVPAPPPWDELRGLVAACAKAAGAPITAAAATADPADPAAVPSAVSQNTDIVELLLRTGRPPGLYRLADVLLEYQLSRPGEARDRLALLLAPLDHKPVLLTTLETYLREDLDRTATATSLHVHPNTVAYRIRRITELTGLSPHRPTDLHHLHAALLARRCGP</sequence>
<dbReference type="Proteomes" id="UP001180754">
    <property type="component" value="Unassembled WGS sequence"/>
</dbReference>
<proteinExistence type="predicted"/>
<evidence type="ECO:0000259" key="1">
    <source>
        <dbReference type="Pfam" id="PF13556"/>
    </source>
</evidence>
<feature type="domain" description="PucR C-terminal helix-turn-helix" evidence="1">
    <location>
        <begin position="353"/>
        <end position="411"/>
    </location>
</feature>
<dbReference type="InterPro" id="IPR025751">
    <property type="entry name" value="RsbRD_N_dom"/>
</dbReference>
<evidence type="ECO:0000313" key="4">
    <source>
        <dbReference type="Proteomes" id="UP001180754"/>
    </source>
</evidence>
<dbReference type="PANTHER" id="PTHR33744:SF1">
    <property type="entry name" value="DNA-BINDING TRANSCRIPTIONAL ACTIVATOR ADER"/>
    <property type="match status" value="1"/>
</dbReference>
<dbReference type="Gene3D" id="1.10.10.2840">
    <property type="entry name" value="PucR C-terminal helix-turn-helix domain"/>
    <property type="match status" value="1"/>
</dbReference>
<dbReference type="PANTHER" id="PTHR33744">
    <property type="entry name" value="CARBOHYDRATE DIACID REGULATOR"/>
    <property type="match status" value="1"/>
</dbReference>
<dbReference type="InterPro" id="IPR025736">
    <property type="entry name" value="PucR_C-HTH_dom"/>
</dbReference>
<accession>A0ABU2X7T0</accession>
<feature type="domain" description="RsbT co-antagonist protein RsbRD N-terminal" evidence="2">
    <location>
        <begin position="28"/>
        <end position="163"/>
    </location>
</feature>
<gene>
    <name evidence="3" type="ORF">RND15_00455</name>
</gene>
<dbReference type="InterPro" id="IPR051448">
    <property type="entry name" value="CdaR-like_regulators"/>
</dbReference>
<name>A0ABU2X7T0_9ACTN</name>
<evidence type="ECO:0000313" key="3">
    <source>
        <dbReference type="EMBL" id="MDT0541195.1"/>
    </source>
</evidence>
<dbReference type="Pfam" id="PF14361">
    <property type="entry name" value="RsbRD_N"/>
    <property type="match status" value="1"/>
</dbReference>
<evidence type="ECO:0000259" key="2">
    <source>
        <dbReference type="Pfam" id="PF14361"/>
    </source>
</evidence>
<dbReference type="Pfam" id="PF13556">
    <property type="entry name" value="HTH_30"/>
    <property type="match status" value="1"/>
</dbReference>
<dbReference type="EMBL" id="JAVRFD010000001">
    <property type="protein sequence ID" value="MDT0541195.1"/>
    <property type="molecule type" value="Genomic_DNA"/>
</dbReference>
<dbReference type="InterPro" id="IPR042070">
    <property type="entry name" value="PucR_C-HTH_sf"/>
</dbReference>
<protein>
    <submittedName>
        <fullName evidence="3">Helix-turn-helix domain-containing protein</fullName>
    </submittedName>
</protein>
<organism evidence="3 4">
    <name type="scientific">Streptomyces lonegramiae</name>
    <dbReference type="NCBI Taxonomy" id="3075524"/>
    <lineage>
        <taxon>Bacteria</taxon>
        <taxon>Bacillati</taxon>
        <taxon>Actinomycetota</taxon>
        <taxon>Actinomycetes</taxon>
        <taxon>Kitasatosporales</taxon>
        <taxon>Streptomycetaceae</taxon>
        <taxon>Streptomyces</taxon>
    </lineage>
</organism>
<comment type="caution">
    <text evidence="3">The sequence shown here is derived from an EMBL/GenBank/DDBJ whole genome shotgun (WGS) entry which is preliminary data.</text>
</comment>
<reference evidence="3" key="1">
    <citation type="submission" date="2024-05" db="EMBL/GenBank/DDBJ databases">
        <title>30 novel species of actinomycetes from the DSMZ collection.</title>
        <authorList>
            <person name="Nouioui I."/>
        </authorList>
    </citation>
    <scope>NUCLEOTIDE SEQUENCE</scope>
    <source>
        <strain evidence="3">DSM 41529</strain>
    </source>
</reference>
<keyword evidence="4" id="KW-1185">Reference proteome</keyword>